<dbReference type="Proteomes" id="UP000472272">
    <property type="component" value="Chromosome 9"/>
</dbReference>
<evidence type="ECO:0000256" key="1">
    <source>
        <dbReference type="ARBA" id="ARBA00004123"/>
    </source>
</evidence>
<sequence>MDRLTKVLVALYEEPEKPSCALDFMKHHLGAAAPENPEVEALHLEVAEMKENSLSMNHLKKRSVGNKTLLYYLNKRS</sequence>
<evidence type="ECO:0000256" key="3">
    <source>
        <dbReference type="ARBA" id="ARBA00023242"/>
    </source>
</evidence>
<protein>
    <recommendedName>
        <fullName evidence="6">c-Myc-binding protein</fullName>
    </recommendedName>
</protein>
<dbReference type="GO" id="GO:0005634">
    <property type="term" value="C:nucleus"/>
    <property type="evidence" value="ECO:0007669"/>
    <property type="project" value="UniProtKB-SubCell"/>
</dbReference>
<organism evidence="4 5">
    <name type="scientific">Podarcis muralis</name>
    <name type="common">Wall lizard</name>
    <name type="synonym">Lacerta muralis</name>
    <dbReference type="NCBI Taxonomy" id="64176"/>
    <lineage>
        <taxon>Eukaryota</taxon>
        <taxon>Metazoa</taxon>
        <taxon>Chordata</taxon>
        <taxon>Craniata</taxon>
        <taxon>Vertebrata</taxon>
        <taxon>Euteleostomi</taxon>
        <taxon>Lepidosauria</taxon>
        <taxon>Squamata</taxon>
        <taxon>Bifurcata</taxon>
        <taxon>Unidentata</taxon>
        <taxon>Episquamata</taxon>
        <taxon>Laterata</taxon>
        <taxon>Lacertibaenia</taxon>
        <taxon>Lacertidae</taxon>
        <taxon>Podarcis</taxon>
    </lineage>
</organism>
<proteinExistence type="inferred from homology"/>
<evidence type="ECO:0008006" key="6">
    <source>
        <dbReference type="Google" id="ProtNLM"/>
    </source>
</evidence>
<comment type="similarity">
    <text evidence="2">Belongs to the AMY1 family.</text>
</comment>
<dbReference type="Gene3D" id="6.10.250.1060">
    <property type="match status" value="1"/>
</dbReference>
<dbReference type="InterPro" id="IPR026060">
    <property type="entry name" value="AMY1"/>
</dbReference>
<dbReference type="Ensembl" id="ENSPMRT00000022503.1">
    <property type="protein sequence ID" value="ENSPMRP00000021197.1"/>
    <property type="gene ID" value="ENSPMRG00000013775.1"/>
</dbReference>
<accession>A0A670JDH9</accession>
<evidence type="ECO:0000313" key="5">
    <source>
        <dbReference type="Proteomes" id="UP000472272"/>
    </source>
</evidence>
<dbReference type="AlphaFoldDB" id="A0A670JDH9"/>
<keyword evidence="5" id="KW-1185">Reference proteome</keyword>
<name>A0A670JDH9_PODMU</name>
<reference evidence="4" key="2">
    <citation type="submission" date="2025-08" db="UniProtKB">
        <authorList>
            <consortium name="Ensembl"/>
        </authorList>
    </citation>
    <scope>IDENTIFICATION</scope>
</reference>
<dbReference type="GO" id="GO:0003713">
    <property type="term" value="F:transcription coactivator activity"/>
    <property type="evidence" value="ECO:0007669"/>
    <property type="project" value="InterPro"/>
</dbReference>
<evidence type="ECO:0000313" key="4">
    <source>
        <dbReference type="Ensembl" id="ENSPMRP00000021197.1"/>
    </source>
</evidence>
<comment type="subcellular location">
    <subcellularLocation>
        <location evidence="1">Nucleus</location>
    </subcellularLocation>
</comment>
<reference evidence="4 5" key="1">
    <citation type="journal article" date="2019" name="Proc. Natl. Acad. Sci. U.S.A.">
        <title>Regulatory changes in pterin and carotenoid genes underlie balanced color polymorphisms in the wall lizard.</title>
        <authorList>
            <person name="Andrade P."/>
            <person name="Pinho C."/>
            <person name="Perez I de Lanuza G."/>
            <person name="Afonso S."/>
            <person name="Brejcha J."/>
            <person name="Rubin C.J."/>
            <person name="Wallerman O."/>
            <person name="Pereira P."/>
            <person name="Sabatino S.J."/>
            <person name="Bellati A."/>
            <person name="Pellitteri-Rosa D."/>
            <person name="Bosakova Z."/>
            <person name="Bunikis I."/>
            <person name="Carretero M.A."/>
            <person name="Feiner N."/>
            <person name="Marsik P."/>
            <person name="Pauperio F."/>
            <person name="Salvi D."/>
            <person name="Soler L."/>
            <person name="While G.M."/>
            <person name="Uller T."/>
            <person name="Font E."/>
            <person name="Andersson L."/>
            <person name="Carneiro M."/>
        </authorList>
    </citation>
    <scope>NUCLEOTIDE SEQUENCE</scope>
</reference>
<keyword evidence="3" id="KW-0539">Nucleus</keyword>
<evidence type="ECO:0000256" key="2">
    <source>
        <dbReference type="ARBA" id="ARBA00009389"/>
    </source>
</evidence>
<reference evidence="4" key="3">
    <citation type="submission" date="2025-09" db="UniProtKB">
        <authorList>
            <consortium name="Ensembl"/>
        </authorList>
    </citation>
    <scope>IDENTIFICATION</scope>
</reference>
<dbReference type="PANTHER" id="PTHR13168">
    <property type="entry name" value="ASSOCIATE OF C-MYC AMY-1"/>
    <property type="match status" value="1"/>
</dbReference>
<dbReference type="PANTHER" id="PTHR13168:SF0">
    <property type="entry name" value="C-MYC-BINDING PROTEIN"/>
    <property type="match status" value="1"/>
</dbReference>